<feature type="domain" description="LiaF transmembrane" evidence="2">
    <location>
        <begin position="9"/>
        <end position="106"/>
    </location>
</feature>
<reference evidence="3 4" key="1">
    <citation type="submission" date="2015-11" db="EMBL/GenBank/DDBJ databases">
        <title>Butyribacter intestini gen. nov., sp. nov., a butyric acid-producing bacterium of the family Lachnospiraceae isolated from the human faeces.</title>
        <authorList>
            <person name="Zou Y."/>
            <person name="Xue W."/>
            <person name="Luo G."/>
            <person name="Lv M."/>
        </authorList>
    </citation>
    <scope>NUCLEOTIDE SEQUENCE [LARGE SCALE GENOMIC DNA]</scope>
    <source>
        <strain evidence="3 4">ACET-33324</strain>
    </source>
</reference>
<feature type="transmembrane region" description="Helical" evidence="1">
    <location>
        <begin position="38"/>
        <end position="71"/>
    </location>
</feature>
<dbReference type="PANTHER" id="PTHR40763">
    <property type="entry name" value="MEMBRANE PROTEIN-RELATED"/>
    <property type="match status" value="1"/>
</dbReference>
<dbReference type="OrthoDB" id="3636235at2"/>
<accession>A0A0V8QGI3</accession>
<dbReference type="InterPro" id="IPR054331">
    <property type="entry name" value="LiaF_TM"/>
</dbReference>
<keyword evidence="1" id="KW-0472">Membrane</keyword>
<evidence type="ECO:0000313" key="4">
    <source>
        <dbReference type="Proteomes" id="UP000054874"/>
    </source>
</evidence>
<name>A0A0V8QGI3_9FIRM</name>
<evidence type="ECO:0000313" key="3">
    <source>
        <dbReference type="EMBL" id="KSV59725.1"/>
    </source>
</evidence>
<keyword evidence="4" id="KW-1185">Reference proteome</keyword>
<dbReference type="PANTHER" id="PTHR40763:SF5">
    <property type="entry name" value="MEMBRANE PROTEIN"/>
    <property type="match status" value="1"/>
</dbReference>
<gene>
    <name evidence="3" type="ORF">ASU35_08210</name>
</gene>
<evidence type="ECO:0000256" key="1">
    <source>
        <dbReference type="SAM" id="Phobius"/>
    </source>
</evidence>
<evidence type="ECO:0000259" key="2">
    <source>
        <dbReference type="Pfam" id="PF22570"/>
    </source>
</evidence>
<keyword evidence="1" id="KW-0812">Transmembrane</keyword>
<dbReference type="AlphaFoldDB" id="A0A0V8QGI3"/>
<proteinExistence type="predicted"/>
<dbReference type="Proteomes" id="UP000054874">
    <property type="component" value="Unassembled WGS sequence"/>
</dbReference>
<dbReference type="Pfam" id="PF22570">
    <property type="entry name" value="LiaF-TM"/>
    <property type="match status" value="1"/>
</dbReference>
<feature type="transmembrane region" description="Helical" evidence="1">
    <location>
        <begin position="83"/>
        <end position="102"/>
    </location>
</feature>
<keyword evidence="1" id="KW-1133">Transmembrane helix</keyword>
<feature type="transmembrane region" description="Helical" evidence="1">
    <location>
        <begin position="7"/>
        <end position="26"/>
    </location>
</feature>
<dbReference type="RefSeq" id="WP_058352053.1">
    <property type="nucleotide sequence ID" value="NZ_CABMMD010000101.1"/>
</dbReference>
<dbReference type="EMBL" id="LNAM01000101">
    <property type="protein sequence ID" value="KSV59725.1"/>
    <property type="molecule type" value="Genomic_DNA"/>
</dbReference>
<organism evidence="3 4">
    <name type="scientific">Acetivibrio ethanolgignens</name>
    <dbReference type="NCBI Taxonomy" id="290052"/>
    <lineage>
        <taxon>Bacteria</taxon>
        <taxon>Bacillati</taxon>
        <taxon>Bacillota</taxon>
        <taxon>Clostridia</taxon>
        <taxon>Eubacteriales</taxon>
        <taxon>Oscillospiraceae</taxon>
        <taxon>Acetivibrio</taxon>
    </lineage>
</organism>
<sequence>MRSRLSNILWGLFFILIGIGFAGNAFNLWDFNLFFPGWWTFFIIIPCGISIIQNGFQTGTSIGLVIGVMLLLSRQGFFNMRLVGQLIIPVILVIVGLGIMFANTFQKTPRNGHFGPNGQNSSGSYGGESYTGANNYTAGSNSDWEHSTHANGSEAYTSTFAAQNINFDNEIFHGTTANAYFGAVDLHLENAIINENVTIYCNTTFGGIEIFLPNYVNVKVQSTPVFGGVTNRRRYMTSPDAPTVFINATCLFGGVEIK</sequence>
<comment type="caution">
    <text evidence="3">The sequence shown here is derived from an EMBL/GenBank/DDBJ whole genome shotgun (WGS) entry which is preliminary data.</text>
</comment>
<dbReference type="STRING" id="290052.ASU35_08210"/>
<protein>
    <recommendedName>
        <fullName evidence="2">LiaF transmembrane domain-containing protein</fullName>
    </recommendedName>
</protein>